<organism evidence="2 3">
    <name type="scientific">Caldibacillus debilis</name>
    <dbReference type="NCBI Taxonomy" id="301148"/>
    <lineage>
        <taxon>Bacteria</taxon>
        <taxon>Bacillati</taxon>
        <taxon>Bacillota</taxon>
        <taxon>Bacilli</taxon>
        <taxon>Bacillales</taxon>
        <taxon>Bacillaceae</taxon>
        <taxon>Caldibacillus</taxon>
    </lineage>
</organism>
<dbReference type="AlphaFoldDB" id="A0A3E0JXZ2"/>
<dbReference type="Proteomes" id="UP000257014">
    <property type="component" value="Unassembled WGS sequence"/>
</dbReference>
<evidence type="ECO:0000256" key="1">
    <source>
        <dbReference type="SAM" id="MobiDB-lite"/>
    </source>
</evidence>
<accession>A0A3E0JXZ2</accession>
<name>A0A3E0JXZ2_9BACI</name>
<comment type="caution">
    <text evidence="2">The sequence shown here is derived from an EMBL/GenBank/DDBJ whole genome shotgun (WGS) entry which is preliminary data.</text>
</comment>
<feature type="compositionally biased region" description="Polar residues" evidence="1">
    <location>
        <begin position="14"/>
        <end position="28"/>
    </location>
</feature>
<dbReference type="EMBL" id="QEWE01000034">
    <property type="protein sequence ID" value="REJ25125.1"/>
    <property type="molecule type" value="Genomic_DNA"/>
</dbReference>
<proteinExistence type="predicted"/>
<feature type="region of interest" description="Disordered" evidence="1">
    <location>
        <begin position="13"/>
        <end position="35"/>
    </location>
</feature>
<reference evidence="2 3" key="1">
    <citation type="submission" date="2018-03" db="EMBL/GenBank/DDBJ databases">
        <authorList>
            <person name="Keele B.F."/>
        </authorList>
    </citation>
    <scope>NUCLEOTIDE SEQUENCE [LARGE SCALE GENOMIC DNA]</scope>
    <source>
        <strain evidence="2">ZCTH4_d</strain>
    </source>
</reference>
<evidence type="ECO:0000313" key="2">
    <source>
        <dbReference type="EMBL" id="REJ25125.1"/>
    </source>
</evidence>
<gene>
    <name evidence="2" type="ORF">C6P37_15140</name>
</gene>
<protein>
    <submittedName>
        <fullName evidence="2">Uncharacterized protein</fullName>
    </submittedName>
</protein>
<sequence length="73" mass="8556">MIALVLEKVRTRPARNSGNTMKMTSNPTFPFPEMRPGSMIKTFSIRKQPIKGKTRQRSRIVLCFHRHLLIFQE</sequence>
<evidence type="ECO:0000313" key="3">
    <source>
        <dbReference type="Proteomes" id="UP000257014"/>
    </source>
</evidence>